<feature type="compositionally biased region" description="Acidic residues" evidence="7">
    <location>
        <begin position="117"/>
        <end position="133"/>
    </location>
</feature>
<evidence type="ECO:0000256" key="1">
    <source>
        <dbReference type="ARBA" id="ARBA00004752"/>
    </source>
</evidence>
<dbReference type="GO" id="GO:0071555">
    <property type="term" value="P:cell wall organization"/>
    <property type="evidence" value="ECO:0007669"/>
    <property type="project" value="UniProtKB-UniRule"/>
</dbReference>
<comment type="caution">
    <text evidence="10">The sequence shown here is derived from an EMBL/GenBank/DDBJ whole genome shotgun (WGS) entry which is preliminary data.</text>
</comment>
<evidence type="ECO:0000256" key="6">
    <source>
        <dbReference type="PROSITE-ProRule" id="PRU01373"/>
    </source>
</evidence>
<evidence type="ECO:0000256" key="4">
    <source>
        <dbReference type="ARBA" id="ARBA00022984"/>
    </source>
</evidence>
<evidence type="ECO:0000256" key="7">
    <source>
        <dbReference type="SAM" id="MobiDB-lite"/>
    </source>
</evidence>
<proteinExistence type="predicted"/>
<dbReference type="Proteomes" id="UP000652847">
    <property type="component" value="Unassembled WGS sequence"/>
</dbReference>
<dbReference type="Gene3D" id="2.40.440.10">
    <property type="entry name" value="L,D-transpeptidase catalytic domain-like"/>
    <property type="match status" value="1"/>
</dbReference>
<evidence type="ECO:0000313" key="11">
    <source>
        <dbReference type="Proteomes" id="UP000652847"/>
    </source>
</evidence>
<dbReference type="InterPro" id="IPR038063">
    <property type="entry name" value="Transpep_catalytic_dom"/>
</dbReference>
<evidence type="ECO:0000256" key="8">
    <source>
        <dbReference type="SAM" id="SignalP"/>
    </source>
</evidence>
<keyword evidence="3 6" id="KW-0133">Cell shape</keyword>
<dbReference type="PROSITE" id="PS52029">
    <property type="entry name" value="LD_TPASE"/>
    <property type="match status" value="1"/>
</dbReference>
<dbReference type="EMBL" id="JACOOT010000040">
    <property type="protein sequence ID" value="MBC5652896.1"/>
    <property type="molecule type" value="Genomic_DNA"/>
</dbReference>
<dbReference type="Pfam" id="PF03734">
    <property type="entry name" value="YkuD"/>
    <property type="match status" value="1"/>
</dbReference>
<feature type="signal peptide" evidence="8">
    <location>
        <begin position="1"/>
        <end position="26"/>
    </location>
</feature>
<dbReference type="RefSeq" id="WP_186901942.1">
    <property type="nucleotide sequence ID" value="NZ_JACOOT010000040.1"/>
</dbReference>
<keyword evidence="2" id="KW-0808">Transferase</keyword>
<feature type="active site" description="Proton donor/acceptor" evidence="6">
    <location>
        <position position="813"/>
    </location>
</feature>
<accession>A0A8I0DSU2</accession>
<dbReference type="GO" id="GO:0016740">
    <property type="term" value="F:transferase activity"/>
    <property type="evidence" value="ECO:0007669"/>
    <property type="project" value="UniProtKB-KW"/>
</dbReference>
<comment type="pathway">
    <text evidence="1 6">Cell wall biogenesis; peptidoglycan biosynthesis.</text>
</comment>
<keyword evidence="8" id="KW-0732">Signal</keyword>
<feature type="region of interest" description="Disordered" evidence="7">
    <location>
        <begin position="177"/>
        <end position="230"/>
    </location>
</feature>
<dbReference type="CDD" id="cd16913">
    <property type="entry name" value="YkuD_like"/>
    <property type="match status" value="1"/>
</dbReference>
<keyword evidence="5 6" id="KW-0961">Cell wall biogenesis/degradation</keyword>
<feature type="compositionally biased region" description="Low complexity" evidence="7">
    <location>
        <begin position="216"/>
        <end position="230"/>
    </location>
</feature>
<reference evidence="10 11" key="1">
    <citation type="submission" date="2020-08" db="EMBL/GenBank/DDBJ databases">
        <title>Genome public.</title>
        <authorList>
            <person name="Liu C."/>
            <person name="Sun Q."/>
        </authorList>
    </citation>
    <scope>NUCLEOTIDE SEQUENCE [LARGE SCALE GENOMIC DNA]</scope>
    <source>
        <strain evidence="10 11">BX17</strain>
    </source>
</reference>
<feature type="domain" description="L,D-TPase catalytic" evidence="9">
    <location>
        <begin position="737"/>
        <end position="864"/>
    </location>
</feature>
<dbReference type="SUPFAM" id="SSF69360">
    <property type="entry name" value="Cell wall binding repeat"/>
    <property type="match status" value="3"/>
</dbReference>
<feature type="region of interest" description="Disordered" evidence="7">
    <location>
        <begin position="27"/>
        <end position="140"/>
    </location>
</feature>
<dbReference type="UniPathway" id="UPA00219"/>
<evidence type="ECO:0000256" key="5">
    <source>
        <dbReference type="ARBA" id="ARBA00023316"/>
    </source>
</evidence>
<evidence type="ECO:0000259" key="9">
    <source>
        <dbReference type="PROSITE" id="PS52029"/>
    </source>
</evidence>
<keyword evidence="4 6" id="KW-0573">Peptidoglycan synthesis</keyword>
<feature type="active site" description="Nucleophile" evidence="6">
    <location>
        <position position="841"/>
    </location>
</feature>
<dbReference type="InterPro" id="IPR005490">
    <property type="entry name" value="LD_TPept_cat_dom"/>
</dbReference>
<feature type="chain" id="PRO_5039534787" evidence="8">
    <location>
        <begin position="27"/>
        <end position="901"/>
    </location>
</feature>
<organism evidence="10 11">
    <name type="scientific">Blautia segnis</name>
    <dbReference type="NCBI Taxonomy" id="2763030"/>
    <lineage>
        <taxon>Bacteria</taxon>
        <taxon>Bacillati</taxon>
        <taxon>Bacillota</taxon>
        <taxon>Clostridia</taxon>
        <taxon>Lachnospirales</taxon>
        <taxon>Lachnospiraceae</taxon>
        <taxon>Blautia</taxon>
    </lineage>
</organism>
<keyword evidence="11" id="KW-1185">Reference proteome</keyword>
<dbReference type="GO" id="GO:0008360">
    <property type="term" value="P:regulation of cell shape"/>
    <property type="evidence" value="ECO:0007669"/>
    <property type="project" value="UniProtKB-UniRule"/>
</dbReference>
<dbReference type="SUPFAM" id="SSF141523">
    <property type="entry name" value="L,D-transpeptidase catalytic domain-like"/>
    <property type="match status" value="1"/>
</dbReference>
<sequence length="901" mass="99738">MKKRAAAAILGILLSVSMGLEVPAAALDGGFTSGFTSEQTGEAQQPDAVEAEQPAVSEPETPSVDGSQQETSDTVQTPQENVSAGESVTDGFTSGSTENGDRTSAENPVQDVQGFENTDETDSFEVQETPEEAADMRASESSTIFEWKEWEQTSDGRFRLHKKKAVKAAVQIADVQSSDVPAEAGSADEQTADEFSDNSEAQDAAAVQNSGEAQNAEPADAATGTEGTDAAGTAEVTSLKDDYYTIADGIVAITTRNETGTNHTGYYLFDENGYLVLGKKTLNGTECASKISGDYYFTPADSSVAAAYKEYEGKGAALVPWKTTVGQMKKNYWLWNKDTKNFQYYGNSGKALTVAELDENAKAQNTYTGYFKINGEYYCLDENGTPRTGDVTLTVNGVSAQYYFEPAANDQEIPGKMFHDCWKMFKTSAGEQWRYYEPARKGSSKIGQLRQHGIVPTGLSGRKNPKYTYLIDKDGYLIKSQMVKASNRKYYITTKSGIIYKRRIITYNNTQYYVTDDGSVANWKNCWHRCPGAGNRLYYFGSTAGNIVKKTGWQSVTLSNGRFYGWFWFNANGNHWSDIWGKGGYFRINGTFATGFVNVKGKKYFFQPSTPTTRNGQLVKNKMFSYQNKTYYADADGALLRNGWRQVNGNWYCFRSYNLVTNEFVKRGSRYGYVDSTGKYTTGWVIVNDSQNLVRYINPDKKGYVTNESKWINGKKYYFDKNGYRINDLTNIYKGPYTFEVDRVNGVMTVYADSARTIPVKTIRVSVGNPWTPTPKGKYTLTPYSRWQALMGPSWGQYGTHVNGAGQGGIFVHSVACSYANSYNLPVSAYNKLGSPASHGCIRTCVGDAKWVYYNSSGSTIYIFDGTYNSNESFKGPLGRRAIVPARWKNGGYYDPTDPAA</sequence>
<feature type="compositionally biased region" description="Polar residues" evidence="7">
    <location>
        <begin position="33"/>
        <end position="43"/>
    </location>
</feature>
<protein>
    <submittedName>
        <fullName evidence="10">L,D-transpeptidase family protein</fullName>
    </submittedName>
</protein>
<name>A0A8I0DSU2_9FIRM</name>
<feature type="compositionally biased region" description="Polar residues" evidence="7">
    <location>
        <begin position="64"/>
        <end position="98"/>
    </location>
</feature>
<evidence type="ECO:0000256" key="2">
    <source>
        <dbReference type="ARBA" id="ARBA00022679"/>
    </source>
</evidence>
<dbReference type="GO" id="GO:0009252">
    <property type="term" value="P:peptidoglycan biosynthetic process"/>
    <property type="evidence" value="ECO:0007669"/>
    <property type="project" value="UniProtKB-UniPathway"/>
</dbReference>
<evidence type="ECO:0000313" key="10">
    <source>
        <dbReference type="EMBL" id="MBC5652896.1"/>
    </source>
</evidence>
<dbReference type="Gene3D" id="2.10.270.10">
    <property type="entry name" value="Cholin Binding"/>
    <property type="match status" value="4"/>
</dbReference>
<gene>
    <name evidence="10" type="ORF">H8S54_17810</name>
</gene>
<dbReference type="AlphaFoldDB" id="A0A8I0DSU2"/>
<evidence type="ECO:0000256" key="3">
    <source>
        <dbReference type="ARBA" id="ARBA00022960"/>
    </source>
</evidence>